<name>A0ABX0GDG7_9GAMM</name>
<protein>
    <recommendedName>
        <fullName evidence="3">DUF3987 domain-containing protein</fullName>
    </recommendedName>
</protein>
<evidence type="ECO:0000313" key="2">
    <source>
        <dbReference type="Proteomes" id="UP000697802"/>
    </source>
</evidence>
<dbReference type="Pfam" id="PF13148">
    <property type="entry name" value="DUF3987"/>
    <property type="match status" value="1"/>
</dbReference>
<sequence>MSYFPPALPQVNPASPFPIDALPLIMQNAINYLQDGGKVPAVLAVNAVLAAVSLACHSHINVLNPYTGTEEHCSLNILTLADSGTGKSSVSKQVMKPFDVFRTELAESHRANLSVWREDYVVWKTKLKALEGKLRDAIKKDQCTNEAQAALKSHASVEPVKPMLPTLVYNDTSLAALIAGLSGYPCAGLISDEASNFFDPRLKDNLAFFNKAWDGDMYEHNRHHRAIQSFKPTLTVSLMLQPSLFFDYMKKDGDKALESGFLSRFLFSNITPNNTLSSCMMSHHYRPDTAYRDESALTCFHNLIDKLLGQQLKQINSGEGKKKVLKLSPEAEFHWETMRDNWLTYTFPGCAWSYIKPMVLKASTNALRIAALLNYVANQEEDIISLNVISQASAIMAWYLNHTAAWFYQFTDEYKFQQDVQELTQWIQYKFMSTNG</sequence>
<reference evidence="1 2" key="1">
    <citation type="submission" date="2018-02" db="EMBL/GenBank/DDBJ databases">
        <authorList>
            <person name="Machado R.A."/>
        </authorList>
    </citation>
    <scope>NUCLEOTIDE SEQUENCE [LARGE SCALE GENOMIC DNA]</scope>
    <source>
        <strain evidence="1 2">T327</strain>
    </source>
</reference>
<gene>
    <name evidence="1" type="ORF">C5471_04980</name>
</gene>
<comment type="caution">
    <text evidence="1">The sequence shown here is derived from an EMBL/GenBank/DDBJ whole genome shotgun (WGS) entry which is preliminary data.</text>
</comment>
<evidence type="ECO:0000313" key="1">
    <source>
        <dbReference type="EMBL" id="NHB87103.1"/>
    </source>
</evidence>
<dbReference type="RefSeq" id="WP_133815365.1">
    <property type="nucleotide sequence ID" value="NZ_CAWPIF010000007.1"/>
</dbReference>
<dbReference type="EMBL" id="PUJU01000007">
    <property type="protein sequence ID" value="NHB87103.1"/>
    <property type="molecule type" value="Genomic_DNA"/>
</dbReference>
<evidence type="ECO:0008006" key="3">
    <source>
        <dbReference type="Google" id="ProtNLM"/>
    </source>
</evidence>
<keyword evidence="2" id="KW-1185">Reference proteome</keyword>
<dbReference type="InterPro" id="IPR025048">
    <property type="entry name" value="DUF3987"/>
</dbReference>
<dbReference type="Proteomes" id="UP000697802">
    <property type="component" value="Unassembled WGS sequence"/>
</dbReference>
<accession>A0ABX0GDG7</accession>
<proteinExistence type="predicted"/>
<organism evidence="1 2">
    <name type="scientific">Photorhabdus tasmaniensis</name>
    <dbReference type="NCBI Taxonomy" id="1004159"/>
    <lineage>
        <taxon>Bacteria</taxon>
        <taxon>Pseudomonadati</taxon>
        <taxon>Pseudomonadota</taxon>
        <taxon>Gammaproteobacteria</taxon>
        <taxon>Enterobacterales</taxon>
        <taxon>Morganellaceae</taxon>
        <taxon>Photorhabdus</taxon>
    </lineage>
</organism>